<keyword evidence="1" id="KW-0472">Membrane</keyword>
<dbReference type="Proteomes" id="UP000659654">
    <property type="component" value="Unassembled WGS sequence"/>
</dbReference>
<organism evidence="3 5">
    <name type="scientific">Bursaphelenchus xylophilus</name>
    <name type="common">Pinewood nematode worm</name>
    <name type="synonym">Aphelenchoides xylophilus</name>
    <dbReference type="NCBI Taxonomy" id="6326"/>
    <lineage>
        <taxon>Eukaryota</taxon>
        <taxon>Metazoa</taxon>
        <taxon>Ecdysozoa</taxon>
        <taxon>Nematoda</taxon>
        <taxon>Chromadorea</taxon>
        <taxon>Rhabditida</taxon>
        <taxon>Tylenchina</taxon>
        <taxon>Tylenchomorpha</taxon>
        <taxon>Aphelenchoidea</taxon>
        <taxon>Aphelenchoididae</taxon>
        <taxon>Bursaphelenchus</taxon>
    </lineage>
</organism>
<keyword evidence="1" id="KW-0812">Transmembrane</keyword>
<name>A0A1I7RTL7_BURXY</name>
<evidence type="ECO:0000256" key="1">
    <source>
        <dbReference type="SAM" id="Phobius"/>
    </source>
</evidence>
<dbReference type="EMBL" id="CAJFDI010000005">
    <property type="protein sequence ID" value="CAD5231192.1"/>
    <property type="molecule type" value="Genomic_DNA"/>
</dbReference>
<sequence length="121" mass="13938">MWSLLFPSTLFDFFACDLTRAFCAQNSGDECGPLNICQYLMLFLMVGLVVFLVVMVHLCAWIINEIHSLSYHQYDDLQLTANLEHILKLEAGISEAGDYHHESYAHLRNALRHLNRDAFDM</sequence>
<dbReference type="Proteomes" id="UP000095284">
    <property type="component" value="Unplaced"/>
</dbReference>
<accession>A0A1I7RTL7</accession>
<reference evidence="5" key="1">
    <citation type="submission" date="2016-11" db="UniProtKB">
        <authorList>
            <consortium name="WormBaseParasite"/>
        </authorList>
    </citation>
    <scope>IDENTIFICATION</scope>
</reference>
<proteinExistence type="predicted"/>
<dbReference type="AlphaFoldDB" id="A0A1I7RTL7"/>
<evidence type="ECO:0000313" key="3">
    <source>
        <dbReference type="Proteomes" id="UP000095284"/>
    </source>
</evidence>
<gene>
    <name evidence="2" type="ORF">BXYJ_LOCUS11358</name>
</gene>
<feature type="transmembrane region" description="Helical" evidence="1">
    <location>
        <begin position="39"/>
        <end position="63"/>
    </location>
</feature>
<dbReference type="Proteomes" id="UP000582659">
    <property type="component" value="Unassembled WGS sequence"/>
</dbReference>
<protein>
    <submittedName>
        <fullName evidence="2">(pine wood nematode) hypothetical protein</fullName>
    </submittedName>
</protein>
<evidence type="ECO:0000313" key="4">
    <source>
        <dbReference type="Proteomes" id="UP000659654"/>
    </source>
</evidence>
<evidence type="ECO:0000313" key="5">
    <source>
        <dbReference type="WBParaSite" id="BXY_0407200.1"/>
    </source>
</evidence>
<evidence type="ECO:0000313" key="2">
    <source>
        <dbReference type="EMBL" id="CAD5231192.1"/>
    </source>
</evidence>
<reference evidence="2" key="2">
    <citation type="submission" date="2020-09" db="EMBL/GenBank/DDBJ databases">
        <authorList>
            <person name="Kikuchi T."/>
        </authorList>
    </citation>
    <scope>NUCLEOTIDE SEQUENCE</scope>
    <source>
        <strain evidence="2">Ka4C1</strain>
    </source>
</reference>
<dbReference type="WBParaSite" id="BXY_0407200.1">
    <property type="protein sequence ID" value="BXY_0407200.1"/>
    <property type="gene ID" value="BXY_0407200"/>
</dbReference>
<keyword evidence="4" id="KW-1185">Reference proteome</keyword>
<dbReference type="EMBL" id="CAJFCV020000005">
    <property type="protein sequence ID" value="CAG9122338.1"/>
    <property type="molecule type" value="Genomic_DNA"/>
</dbReference>
<keyword evidence="1" id="KW-1133">Transmembrane helix</keyword>